<feature type="compositionally biased region" description="Low complexity" evidence="2">
    <location>
        <begin position="1263"/>
        <end position="1279"/>
    </location>
</feature>
<feature type="region of interest" description="Disordered" evidence="2">
    <location>
        <begin position="1262"/>
        <end position="1299"/>
    </location>
</feature>
<feature type="compositionally biased region" description="Polar residues" evidence="2">
    <location>
        <begin position="1183"/>
        <end position="1194"/>
    </location>
</feature>
<evidence type="ECO:0000256" key="1">
    <source>
        <dbReference type="SAM" id="Coils"/>
    </source>
</evidence>
<dbReference type="PANTHER" id="PTHR28190">
    <property type="entry name" value="NUCLEAR MIGRATION PROTEIN NUM1"/>
    <property type="match status" value="1"/>
</dbReference>
<feature type="compositionally biased region" description="Polar residues" evidence="2">
    <location>
        <begin position="736"/>
        <end position="746"/>
    </location>
</feature>
<dbReference type="GO" id="GO:0032065">
    <property type="term" value="P:maintenance of protein location in cell cortex"/>
    <property type="evidence" value="ECO:0007669"/>
    <property type="project" value="InterPro"/>
</dbReference>
<feature type="compositionally biased region" description="Pro residues" evidence="2">
    <location>
        <begin position="51"/>
        <end position="65"/>
    </location>
</feature>
<name>A0A6G1I3D3_9PEZI</name>
<dbReference type="InterPro" id="IPR024774">
    <property type="entry name" value="PH_dom-Mcp5-type"/>
</dbReference>
<feature type="compositionally biased region" description="Polar residues" evidence="2">
    <location>
        <begin position="1290"/>
        <end position="1299"/>
    </location>
</feature>
<feature type="region of interest" description="Disordered" evidence="2">
    <location>
        <begin position="1006"/>
        <end position="1025"/>
    </location>
</feature>
<feature type="compositionally biased region" description="Basic residues" evidence="2">
    <location>
        <begin position="282"/>
        <end position="292"/>
    </location>
</feature>
<feature type="compositionally biased region" description="Pro residues" evidence="2">
    <location>
        <begin position="499"/>
        <end position="514"/>
    </location>
</feature>
<feature type="compositionally biased region" description="Low complexity" evidence="2">
    <location>
        <begin position="40"/>
        <end position="50"/>
    </location>
</feature>
<dbReference type="GO" id="GO:0000226">
    <property type="term" value="P:microtubule cytoskeleton organization"/>
    <property type="evidence" value="ECO:0007669"/>
    <property type="project" value="TreeGrafter"/>
</dbReference>
<protein>
    <recommendedName>
        <fullName evidence="3">Pleckstrin homology domain-containing protein</fullName>
    </recommendedName>
</protein>
<gene>
    <name evidence="4" type="ORF">EJ06DRAFT_520530</name>
</gene>
<keyword evidence="5" id="KW-1185">Reference proteome</keyword>
<dbReference type="PANTHER" id="PTHR28190:SF2">
    <property type="entry name" value="MIGRATION PROTEIN, PUTATIVE (AFU_ORTHOLOGUE AFUA_2G07730)-RELATED"/>
    <property type="match status" value="1"/>
</dbReference>
<feature type="compositionally biased region" description="Polar residues" evidence="2">
    <location>
        <begin position="656"/>
        <end position="667"/>
    </location>
</feature>
<dbReference type="EMBL" id="ML996691">
    <property type="protein sequence ID" value="KAF2402579.1"/>
    <property type="molecule type" value="Genomic_DNA"/>
</dbReference>
<dbReference type="GO" id="GO:0005543">
    <property type="term" value="F:phospholipid binding"/>
    <property type="evidence" value="ECO:0007669"/>
    <property type="project" value="InterPro"/>
</dbReference>
<dbReference type="InterPro" id="IPR053005">
    <property type="entry name" value="Nuclear_Pos-Cytoskel_Interact"/>
</dbReference>
<dbReference type="GO" id="GO:0005739">
    <property type="term" value="C:mitochondrion"/>
    <property type="evidence" value="ECO:0007669"/>
    <property type="project" value="TreeGrafter"/>
</dbReference>
<feature type="compositionally biased region" description="Polar residues" evidence="2">
    <location>
        <begin position="525"/>
        <end position="534"/>
    </location>
</feature>
<reference evidence="4" key="1">
    <citation type="journal article" date="2020" name="Stud. Mycol.">
        <title>101 Dothideomycetes genomes: a test case for predicting lifestyles and emergence of pathogens.</title>
        <authorList>
            <person name="Haridas S."/>
            <person name="Albert R."/>
            <person name="Binder M."/>
            <person name="Bloem J."/>
            <person name="Labutti K."/>
            <person name="Salamov A."/>
            <person name="Andreopoulos B."/>
            <person name="Baker S."/>
            <person name="Barry K."/>
            <person name="Bills G."/>
            <person name="Bluhm B."/>
            <person name="Cannon C."/>
            <person name="Castanera R."/>
            <person name="Culley D."/>
            <person name="Daum C."/>
            <person name="Ezra D."/>
            <person name="Gonzalez J."/>
            <person name="Henrissat B."/>
            <person name="Kuo A."/>
            <person name="Liang C."/>
            <person name="Lipzen A."/>
            <person name="Lutzoni F."/>
            <person name="Magnuson J."/>
            <person name="Mondo S."/>
            <person name="Nolan M."/>
            <person name="Ohm R."/>
            <person name="Pangilinan J."/>
            <person name="Park H.-J."/>
            <person name="Ramirez L."/>
            <person name="Alfaro M."/>
            <person name="Sun H."/>
            <person name="Tritt A."/>
            <person name="Yoshinaga Y."/>
            <person name="Zwiers L.-H."/>
            <person name="Turgeon B."/>
            <person name="Goodwin S."/>
            <person name="Spatafora J."/>
            <person name="Crous P."/>
            <person name="Grigoriev I."/>
        </authorList>
    </citation>
    <scope>NUCLEOTIDE SEQUENCE</scope>
    <source>
        <strain evidence="4">CBS 262.69</strain>
    </source>
</reference>
<feature type="compositionally biased region" description="Basic and acidic residues" evidence="2">
    <location>
        <begin position="1160"/>
        <end position="1182"/>
    </location>
</feature>
<sequence length="1318" mass="143890">MATSDYFGDLEAVGSGTALPSPVDTPYQTPMISRSRRSSRPGTRSRAGSSSPPPLPSSSPPPMPHSSPGTNNDEYKNNDNDANDDSVLCDPRRFTPTLHASLVSEILNLRRELDSKHKFIEDLEGNLQAARNEKEDIAEQLSNSDKDRRTLKRQFQQLEHGTLAALEEMAKDRDDTKESNVDLKAKLEAAQKRIRTQEEDSERRHAIWEKEKDAWDLEKRSYERRVHITETRLKTVLEELAAQHEAAQFHLENGGAEGEEEDNTKDSGVGEESDTASITCSPRRKVTKHRRTMSASSRRSLNRLYRFSQQSAAGGDPKGNGISLADELQLDEEDEYLDDLGDEDEELTEQEIRARRAMESRQSHYHDEKAKRILGLMSEHRGPYATALDFDLRKSAALEAFIGEKLEKLEKLERTPVEYVDTGIQFSPPPSPPLAPVVNKLPPVPEMPSQEIEANQRKKRVSPTPPLVDRGQQMSPTPPTPQKASPVMVSAAMQTIDSPPSPPATPAVSPPNSPLQPLSLEEQSEPVSVATQTDIPEPKTSPKMSMGFGRAPAPAPIPIPAIAIIPPGSAPSSPKETMLPPNTKNISTQTTFSNMAAYVSTSVQTEEIRTDQRLAKLPPHLLPSYITSNPPTPEFVKGRISREKSPVTRPHLASIFQRSASPNSDHIPSSPPPLPSPTSPPGRIDYRYPGNNDNGPLFGERFDGPRRPFRNSSLFAGFEDDIEEDEPQKGDEDSKSSTFQTPSMSSRALKHIRHFGTRPSPVPEDKEVESKPRTEPEASNYSQSITSGRSSLETRSSFEKSKLRSGGLARQTSIRRSALIQSGTAAHAHRSRTPSIASVGSSHLSNKSIGPPFPVPARDSSRRLFPQSKSEGSQSPTPRSGGLFGSRRQPRHQVVRKDSLRKVRSATVIQRSNSRGRQRSRSPPIDPVPLSPSYPPMPQDNVTNPKNGFPVQDADSKALTDANGLPSGNVEAGRASQGSVIDAIAATMVGEWMWKYVRRRKSFGVPESPQEVMGRPGTDGSVNVTGNGVRHKRWVWLSPYERAVMWSTKQPASNSALMGKNGRKLVIQSVLDVRDDTPLPKNHGIAEPFNRSILILTPARALKFTAMSRERHYTWLTALSFLAHSPMLAPGLAPPPPPEELDDAPLVPLHPNTTSLRRGGPRDSVRLAKDKSRPTPGVKRDLTTASTATPSYHSGASGPAHHHDFGAGSPARAAPVPDAAEPPSIPRFPHHGRKRSMTGPRAPPSALRALGYATIPGPHIGHSSAASAASSDFGSPSVSIGPGSWGGVSARTSDVSSVGRTGRAPLLDEVARGWRRME</sequence>
<feature type="domain" description="Pleckstrin homology" evidence="3">
    <location>
        <begin position="979"/>
        <end position="1125"/>
    </location>
</feature>
<feature type="region of interest" description="Disordered" evidence="2">
    <location>
        <begin position="1"/>
        <end position="92"/>
    </location>
</feature>
<evidence type="ECO:0000256" key="2">
    <source>
        <dbReference type="SAM" id="MobiDB-lite"/>
    </source>
</evidence>
<feature type="compositionally biased region" description="Basic and acidic residues" evidence="2">
    <location>
        <begin position="763"/>
        <end position="776"/>
    </location>
</feature>
<dbReference type="Pfam" id="PF12814">
    <property type="entry name" value="Mcp5_PH"/>
    <property type="match status" value="1"/>
</dbReference>
<organism evidence="4 5">
    <name type="scientific">Trichodelitschia bisporula</name>
    <dbReference type="NCBI Taxonomy" id="703511"/>
    <lineage>
        <taxon>Eukaryota</taxon>
        <taxon>Fungi</taxon>
        <taxon>Dikarya</taxon>
        <taxon>Ascomycota</taxon>
        <taxon>Pezizomycotina</taxon>
        <taxon>Dothideomycetes</taxon>
        <taxon>Dothideomycetes incertae sedis</taxon>
        <taxon>Phaeotrichales</taxon>
        <taxon>Phaeotrichaceae</taxon>
        <taxon>Trichodelitschia</taxon>
    </lineage>
</organism>
<accession>A0A6G1I3D3</accession>
<feature type="compositionally biased region" description="Acidic residues" evidence="2">
    <location>
        <begin position="257"/>
        <end position="274"/>
    </location>
</feature>
<evidence type="ECO:0000313" key="5">
    <source>
        <dbReference type="Proteomes" id="UP000799640"/>
    </source>
</evidence>
<feature type="compositionally biased region" description="Low complexity" evidence="2">
    <location>
        <begin position="560"/>
        <end position="574"/>
    </location>
</feature>
<evidence type="ECO:0000259" key="3">
    <source>
        <dbReference type="Pfam" id="PF12814"/>
    </source>
</evidence>
<dbReference type="OrthoDB" id="2149224at2759"/>
<feature type="compositionally biased region" description="Polar residues" evidence="2">
    <location>
        <begin position="810"/>
        <end position="824"/>
    </location>
</feature>
<dbReference type="GO" id="GO:0005938">
    <property type="term" value="C:cell cortex"/>
    <property type="evidence" value="ECO:0007669"/>
    <property type="project" value="InterPro"/>
</dbReference>
<feature type="region of interest" description="Disordered" evidence="2">
    <location>
        <begin position="424"/>
        <end position="587"/>
    </location>
</feature>
<evidence type="ECO:0000313" key="4">
    <source>
        <dbReference type="EMBL" id="KAF2402579.1"/>
    </source>
</evidence>
<dbReference type="Proteomes" id="UP000799640">
    <property type="component" value="Unassembled WGS sequence"/>
</dbReference>
<dbReference type="GO" id="GO:0015631">
    <property type="term" value="F:tubulin binding"/>
    <property type="evidence" value="ECO:0007669"/>
    <property type="project" value="TreeGrafter"/>
</dbReference>
<proteinExistence type="predicted"/>
<feature type="compositionally biased region" description="Pro residues" evidence="2">
    <location>
        <begin position="669"/>
        <end position="680"/>
    </location>
</feature>
<feature type="region of interest" description="Disordered" evidence="2">
    <location>
        <begin position="656"/>
        <end position="973"/>
    </location>
</feature>
<feature type="compositionally biased region" description="Polar residues" evidence="2">
    <location>
        <begin position="833"/>
        <end position="848"/>
    </location>
</feature>
<feature type="compositionally biased region" description="Polar residues" evidence="2">
    <location>
        <begin position="777"/>
        <end position="795"/>
    </location>
</feature>
<feature type="compositionally biased region" description="Polar residues" evidence="2">
    <location>
        <begin position="867"/>
        <end position="878"/>
    </location>
</feature>
<keyword evidence="1" id="KW-0175">Coiled coil</keyword>
<feature type="compositionally biased region" description="Pro residues" evidence="2">
    <location>
        <begin position="924"/>
        <end position="938"/>
    </location>
</feature>
<feature type="coiled-coil region" evidence="1">
    <location>
        <begin position="113"/>
        <end position="200"/>
    </location>
</feature>
<feature type="region of interest" description="Disordered" evidence="2">
    <location>
        <begin position="251"/>
        <end position="301"/>
    </location>
</feature>
<feature type="region of interest" description="Disordered" evidence="2">
    <location>
        <begin position="1130"/>
        <end position="1246"/>
    </location>
</feature>